<dbReference type="eggNOG" id="ENOG502ZRC4">
    <property type="taxonomic scope" value="Bacteria"/>
</dbReference>
<sequence length="136" mass="15845">MSILFNKNPIILPLSLKKQGFSLKLQQSIHPVIRLLLLLLTIWIFAPEWLHRLDETAASVDQSVWLLIILSLITFLLILLICWWLMQYLWSSKTMPTPHQLALHFKTLTLWQQISFYWACFALLLLTASICLVAIC</sequence>
<dbReference type="OrthoDB" id="773316at2"/>
<feature type="transmembrane region" description="Helical" evidence="1">
    <location>
        <begin position="63"/>
        <end position="86"/>
    </location>
</feature>
<dbReference type="Proteomes" id="UP000028007">
    <property type="component" value="Unassembled WGS sequence"/>
</dbReference>
<proteinExistence type="predicted"/>
<gene>
    <name evidence="2" type="ORF">N180_03555</name>
</gene>
<name>A0A081PFH2_9SPHI</name>
<evidence type="ECO:0000256" key="1">
    <source>
        <dbReference type="SAM" id="Phobius"/>
    </source>
</evidence>
<protein>
    <submittedName>
        <fullName evidence="2">Uncharacterized protein</fullName>
    </submittedName>
</protein>
<evidence type="ECO:0000313" key="3">
    <source>
        <dbReference type="Proteomes" id="UP000028007"/>
    </source>
</evidence>
<accession>A0A081PFH2</accession>
<feature type="transmembrane region" description="Helical" evidence="1">
    <location>
        <begin position="116"/>
        <end position="135"/>
    </location>
</feature>
<dbReference type="AlphaFoldDB" id="A0A081PFH2"/>
<keyword evidence="1" id="KW-1133">Transmembrane helix</keyword>
<reference evidence="2 3" key="1">
    <citation type="journal article" date="1992" name="Int. J. Syst. Bacteriol.">
        <title>Sphingobacterium antarcticus sp. nov. a Psychrotrophic Bacterium from the Soils of Schirmacher Oasis, Antarctica.</title>
        <authorList>
            <person name="Shivaji S."/>
            <person name="Ray M.K."/>
            <person name="Rao N.S."/>
            <person name="Saiserr L."/>
            <person name="Jagannadham M.V."/>
            <person name="Kumar G.S."/>
            <person name="Reddy G."/>
            <person name="Bhargava P.M."/>
        </authorList>
    </citation>
    <scope>NUCLEOTIDE SEQUENCE [LARGE SCALE GENOMIC DNA]</scope>
    <source>
        <strain evidence="2 3">4BY</strain>
    </source>
</reference>
<keyword evidence="3" id="KW-1185">Reference proteome</keyword>
<comment type="caution">
    <text evidence="2">The sequence shown here is derived from an EMBL/GenBank/DDBJ whole genome shotgun (WGS) entry which is preliminary data.</text>
</comment>
<feature type="transmembrane region" description="Helical" evidence="1">
    <location>
        <begin position="32"/>
        <end position="51"/>
    </location>
</feature>
<organism evidence="2 3">
    <name type="scientific">Pedobacter antarcticus 4BY</name>
    <dbReference type="NCBI Taxonomy" id="1358423"/>
    <lineage>
        <taxon>Bacteria</taxon>
        <taxon>Pseudomonadati</taxon>
        <taxon>Bacteroidota</taxon>
        <taxon>Sphingobacteriia</taxon>
        <taxon>Sphingobacteriales</taxon>
        <taxon>Sphingobacteriaceae</taxon>
        <taxon>Pedobacter</taxon>
    </lineage>
</organism>
<dbReference type="RefSeq" id="WP_051759967.1">
    <property type="nucleotide sequence ID" value="NZ_JNFF01000072.1"/>
</dbReference>
<evidence type="ECO:0000313" key="2">
    <source>
        <dbReference type="EMBL" id="KEQ29445.1"/>
    </source>
</evidence>
<keyword evidence="1" id="KW-0812">Transmembrane</keyword>
<keyword evidence="1" id="KW-0472">Membrane</keyword>
<dbReference type="EMBL" id="JNFF01000072">
    <property type="protein sequence ID" value="KEQ29445.1"/>
    <property type="molecule type" value="Genomic_DNA"/>
</dbReference>